<dbReference type="AlphaFoldDB" id="A0A2P8D8S7"/>
<gene>
    <name evidence="2" type="ORF">B0I18_102551</name>
</gene>
<evidence type="ECO:0000313" key="3">
    <source>
        <dbReference type="Proteomes" id="UP000240572"/>
    </source>
</evidence>
<feature type="chain" id="PRO_5015178632" evidence="1">
    <location>
        <begin position="25"/>
        <end position="182"/>
    </location>
</feature>
<keyword evidence="3" id="KW-1185">Reference proteome</keyword>
<keyword evidence="1" id="KW-0732">Signal</keyword>
<accession>A0A2P8D8S7</accession>
<dbReference type="OrthoDB" id="1493554at2"/>
<evidence type="ECO:0000313" key="2">
    <source>
        <dbReference type="EMBL" id="PSK93581.1"/>
    </source>
</evidence>
<comment type="caution">
    <text evidence="2">The sequence shown here is derived from an EMBL/GenBank/DDBJ whole genome shotgun (WGS) entry which is preliminary data.</text>
</comment>
<organism evidence="2 3">
    <name type="scientific">Taibaiella chishuiensis</name>
    <dbReference type="NCBI Taxonomy" id="1434707"/>
    <lineage>
        <taxon>Bacteria</taxon>
        <taxon>Pseudomonadati</taxon>
        <taxon>Bacteroidota</taxon>
        <taxon>Chitinophagia</taxon>
        <taxon>Chitinophagales</taxon>
        <taxon>Chitinophagaceae</taxon>
        <taxon>Taibaiella</taxon>
    </lineage>
</organism>
<dbReference type="RefSeq" id="WP_106522574.1">
    <property type="nucleotide sequence ID" value="NZ_PYGD01000002.1"/>
</dbReference>
<sequence>MKNKRLIYILLPFLLLSFSFCSQSPGSRRAAGKNQAQEALLRTTKDFNSQAQLNSQDEEKIKALKTAYAQQVRSIDTIKQWTGTLTLLDLDEVESYSADTVMMRIGIDNTFDTGYQDFFSFVDWKPIPKNSAIYKKLSSLEKGSKVVFSGKPILVEHNNGSLLGYTFNAFFIRTEISEIETD</sequence>
<dbReference type="Proteomes" id="UP000240572">
    <property type="component" value="Unassembled WGS sequence"/>
</dbReference>
<protein>
    <submittedName>
        <fullName evidence="2">Uncharacterized protein</fullName>
    </submittedName>
</protein>
<reference evidence="2 3" key="1">
    <citation type="submission" date="2018-03" db="EMBL/GenBank/DDBJ databases">
        <title>Genomic Encyclopedia of Type Strains, Phase III (KMG-III): the genomes of soil and plant-associated and newly described type strains.</title>
        <authorList>
            <person name="Whitman W."/>
        </authorList>
    </citation>
    <scope>NUCLEOTIDE SEQUENCE [LARGE SCALE GENOMIC DNA]</scope>
    <source>
        <strain evidence="2 3">CGMCC 1.12700</strain>
    </source>
</reference>
<evidence type="ECO:0000256" key="1">
    <source>
        <dbReference type="SAM" id="SignalP"/>
    </source>
</evidence>
<feature type="signal peptide" evidence="1">
    <location>
        <begin position="1"/>
        <end position="24"/>
    </location>
</feature>
<dbReference type="EMBL" id="PYGD01000002">
    <property type="protein sequence ID" value="PSK93581.1"/>
    <property type="molecule type" value="Genomic_DNA"/>
</dbReference>
<name>A0A2P8D8S7_9BACT</name>
<proteinExistence type="predicted"/>